<dbReference type="EC" id="3.4.11.9" evidence="4"/>
<evidence type="ECO:0000256" key="8">
    <source>
        <dbReference type="ARBA" id="ARBA00023049"/>
    </source>
</evidence>
<dbReference type="GO" id="GO:0005829">
    <property type="term" value="C:cytosol"/>
    <property type="evidence" value="ECO:0007669"/>
    <property type="project" value="TreeGrafter"/>
</dbReference>
<keyword evidence="5" id="KW-0645">Protease</keyword>
<evidence type="ECO:0000313" key="16">
    <source>
        <dbReference type="Proteomes" id="UP000198654"/>
    </source>
</evidence>
<keyword evidence="6 13" id="KW-0479">Metal-binding</keyword>
<name>A0A1G9KYC3_9GAMM</name>
<dbReference type="Pfam" id="PF05195">
    <property type="entry name" value="AMP_N"/>
    <property type="match status" value="1"/>
</dbReference>
<dbReference type="InterPro" id="IPR007865">
    <property type="entry name" value="Aminopep_P_N"/>
</dbReference>
<evidence type="ECO:0000259" key="14">
    <source>
        <dbReference type="SMART" id="SM01011"/>
    </source>
</evidence>
<dbReference type="SUPFAM" id="SSF53092">
    <property type="entry name" value="Creatinase/prolidase N-terminal domain"/>
    <property type="match status" value="1"/>
</dbReference>
<dbReference type="GO" id="GO:0006508">
    <property type="term" value="P:proteolysis"/>
    <property type="evidence" value="ECO:0007669"/>
    <property type="project" value="UniProtKB-KW"/>
</dbReference>
<dbReference type="Gene3D" id="3.40.350.10">
    <property type="entry name" value="Creatinase/prolidase N-terminal domain"/>
    <property type="match status" value="1"/>
</dbReference>
<evidence type="ECO:0000256" key="13">
    <source>
        <dbReference type="RuleBase" id="RU000590"/>
    </source>
</evidence>
<dbReference type="AlphaFoldDB" id="A0A1G9KYC3"/>
<evidence type="ECO:0000256" key="4">
    <source>
        <dbReference type="ARBA" id="ARBA00012574"/>
    </source>
</evidence>
<evidence type="ECO:0000256" key="6">
    <source>
        <dbReference type="ARBA" id="ARBA00022723"/>
    </source>
</evidence>
<reference evidence="15 16" key="1">
    <citation type="submission" date="2016-10" db="EMBL/GenBank/DDBJ databases">
        <authorList>
            <person name="de Groot N.N."/>
        </authorList>
    </citation>
    <scope>NUCLEOTIDE SEQUENCE [LARGE SCALE GENOMIC DNA]</scope>
    <source>
        <strain evidence="15 16">DSM 14789</strain>
    </source>
</reference>
<comment type="catalytic activity">
    <reaction evidence="1">
        <text>Release of any N-terminal amino acid, including proline, that is linked to proline, even from a dipeptide or tripeptide.</text>
        <dbReference type="EC" id="3.4.11.9"/>
    </reaction>
</comment>
<gene>
    <name evidence="15" type="ORF">SAMN05661010_01957</name>
</gene>
<dbReference type="InterPro" id="IPR000994">
    <property type="entry name" value="Pept_M24"/>
</dbReference>
<dbReference type="NCBIfam" id="NF008131">
    <property type="entry name" value="PRK10879.1"/>
    <property type="match status" value="1"/>
</dbReference>
<dbReference type="GO" id="GO:0030145">
    <property type="term" value="F:manganese ion binding"/>
    <property type="evidence" value="ECO:0007669"/>
    <property type="project" value="InterPro"/>
</dbReference>
<dbReference type="InterPro" id="IPR029149">
    <property type="entry name" value="Creatin/AminoP/Spt16_N"/>
</dbReference>
<sequence length="446" mass="48537">MAHDILPRPAAIGLDEYRARREALMAALASADSAVLLPAGQLVTRSNDSDYDFRQNSDFHYLSGFPEPDALLVLLPGREAGETVLFCQDKDPAKEAWTGMRIGAAGAVEHYGIDQAFENAERDERLGELLDGRETLYLPLDSDAALAIAEAVRGKLGARVRQGARPPQAFADVARLVHEQRLIKSDAELALLRHAAEISARGHVRAMRTARPGLFEYHLQAELEHEFLWQGAAAPAYSTIVGGGANACVLHYIENDSPLAAGDLVLIDAGAEFDLYAGDITRTFPVNGHFSEAQRAVYEIVLAAQERAVAAVAPGVTLTDIHQGVVRDLTHGLIELGLLDGELEARIEDESYRRFYLHSTSHWLGLDVHDVGGYRHKGEPRRLLPGMVLTVEPGLYIPDAENIPAPLRGIGIRIEDDVAVTLDGHEVLSAAVPKRIAEIEALMTSR</sequence>
<dbReference type="InterPro" id="IPR001131">
    <property type="entry name" value="Peptidase_M24B_aminopep-P_CS"/>
</dbReference>
<dbReference type="Proteomes" id="UP000198654">
    <property type="component" value="Unassembled WGS sequence"/>
</dbReference>
<evidence type="ECO:0000256" key="3">
    <source>
        <dbReference type="ARBA" id="ARBA00008766"/>
    </source>
</evidence>
<dbReference type="SMART" id="SM01011">
    <property type="entry name" value="AMP_N"/>
    <property type="match status" value="1"/>
</dbReference>
<evidence type="ECO:0000256" key="7">
    <source>
        <dbReference type="ARBA" id="ARBA00022801"/>
    </source>
</evidence>
<feature type="domain" description="Aminopeptidase P N-terminal" evidence="14">
    <location>
        <begin position="12"/>
        <end position="147"/>
    </location>
</feature>
<dbReference type="CDD" id="cd01087">
    <property type="entry name" value="Prolidase"/>
    <property type="match status" value="1"/>
</dbReference>
<dbReference type="GO" id="GO:0070006">
    <property type="term" value="F:metalloaminopeptidase activity"/>
    <property type="evidence" value="ECO:0007669"/>
    <property type="project" value="InterPro"/>
</dbReference>
<dbReference type="Gene3D" id="3.90.230.10">
    <property type="entry name" value="Creatinase/methionine aminopeptidase superfamily"/>
    <property type="match status" value="1"/>
</dbReference>
<evidence type="ECO:0000256" key="9">
    <source>
        <dbReference type="ARBA" id="ARBA00023211"/>
    </source>
</evidence>
<dbReference type="FunFam" id="3.90.230.10:FF:000002">
    <property type="entry name" value="Xaa-Pro aminopeptidase 3"/>
    <property type="match status" value="1"/>
</dbReference>
<evidence type="ECO:0000256" key="5">
    <source>
        <dbReference type="ARBA" id="ARBA00022670"/>
    </source>
</evidence>
<dbReference type="PROSITE" id="PS00491">
    <property type="entry name" value="PROLINE_PEPTIDASE"/>
    <property type="match status" value="1"/>
</dbReference>
<keyword evidence="15" id="KW-0031">Aminopeptidase</keyword>
<keyword evidence="7" id="KW-0378">Hydrolase</keyword>
<comment type="similarity">
    <text evidence="3 13">Belongs to the peptidase M24B family.</text>
</comment>
<evidence type="ECO:0000256" key="2">
    <source>
        <dbReference type="ARBA" id="ARBA00001936"/>
    </source>
</evidence>
<accession>A0A1G9KYC3</accession>
<proteinExistence type="inferred from homology"/>
<dbReference type="InterPro" id="IPR036005">
    <property type="entry name" value="Creatinase/aminopeptidase-like"/>
</dbReference>
<evidence type="ECO:0000256" key="1">
    <source>
        <dbReference type="ARBA" id="ARBA00001424"/>
    </source>
</evidence>
<dbReference type="SUPFAM" id="SSF55920">
    <property type="entry name" value="Creatinase/aminopeptidase"/>
    <property type="match status" value="1"/>
</dbReference>
<dbReference type="PANTHER" id="PTHR43226:SF4">
    <property type="entry name" value="XAA-PRO AMINOPEPTIDASE 3"/>
    <property type="match status" value="1"/>
</dbReference>
<evidence type="ECO:0000313" key="15">
    <source>
        <dbReference type="EMBL" id="SDL54850.1"/>
    </source>
</evidence>
<organism evidence="15 16">
    <name type="scientific">Modicisalibacter muralis</name>
    <dbReference type="NCBI Taxonomy" id="119000"/>
    <lineage>
        <taxon>Bacteria</taxon>
        <taxon>Pseudomonadati</taxon>
        <taxon>Pseudomonadota</taxon>
        <taxon>Gammaproteobacteria</taxon>
        <taxon>Oceanospirillales</taxon>
        <taxon>Halomonadaceae</taxon>
        <taxon>Modicisalibacter</taxon>
    </lineage>
</organism>
<dbReference type="OrthoDB" id="9806388at2"/>
<evidence type="ECO:0000256" key="11">
    <source>
        <dbReference type="ARBA" id="ARBA00075356"/>
    </source>
</evidence>
<keyword evidence="16" id="KW-1185">Reference proteome</keyword>
<keyword evidence="9" id="KW-0464">Manganese</keyword>
<keyword evidence="8" id="KW-0482">Metalloprotease</keyword>
<protein>
    <recommendedName>
        <fullName evidence="10">Xaa-Pro aminopeptidase</fullName>
        <ecNumber evidence="4">3.4.11.9</ecNumber>
    </recommendedName>
    <alternativeName>
        <fullName evidence="11">Aminopeptidase P II</fullName>
    </alternativeName>
    <alternativeName>
        <fullName evidence="12">X-Pro aminopeptidase</fullName>
    </alternativeName>
</protein>
<dbReference type="RefSeq" id="WP_089727963.1">
    <property type="nucleotide sequence ID" value="NZ_FNGI01000004.1"/>
</dbReference>
<dbReference type="STRING" id="119000.SAMN05661010_01957"/>
<dbReference type="PANTHER" id="PTHR43226">
    <property type="entry name" value="XAA-PRO AMINOPEPTIDASE 3"/>
    <property type="match status" value="1"/>
</dbReference>
<evidence type="ECO:0000256" key="10">
    <source>
        <dbReference type="ARBA" id="ARBA00069363"/>
    </source>
</evidence>
<dbReference type="Pfam" id="PF00557">
    <property type="entry name" value="Peptidase_M24"/>
    <property type="match status" value="1"/>
</dbReference>
<dbReference type="EMBL" id="FNGI01000004">
    <property type="protein sequence ID" value="SDL54850.1"/>
    <property type="molecule type" value="Genomic_DNA"/>
</dbReference>
<comment type="cofactor">
    <cofactor evidence="2">
        <name>Mn(2+)</name>
        <dbReference type="ChEBI" id="CHEBI:29035"/>
    </cofactor>
</comment>
<dbReference type="InterPro" id="IPR052433">
    <property type="entry name" value="X-Pro_dipept-like"/>
</dbReference>
<evidence type="ECO:0000256" key="12">
    <source>
        <dbReference type="ARBA" id="ARBA00081411"/>
    </source>
</evidence>